<dbReference type="EMBL" id="CP048833">
    <property type="protein sequence ID" value="QJP10457.1"/>
    <property type="molecule type" value="Genomic_DNA"/>
</dbReference>
<keyword evidence="2" id="KW-1185">Reference proteome</keyword>
<organism evidence="1 2">
    <name type="scientific">Pseudomonas multiresinivorans</name>
    <dbReference type="NCBI Taxonomy" id="95301"/>
    <lineage>
        <taxon>Bacteria</taxon>
        <taxon>Pseudomonadati</taxon>
        <taxon>Pseudomonadota</taxon>
        <taxon>Gammaproteobacteria</taxon>
        <taxon>Pseudomonadales</taxon>
        <taxon>Pseudomonadaceae</taxon>
        <taxon>Pseudomonas</taxon>
    </lineage>
</organism>
<dbReference type="KEGG" id="pmui:G4G71_22155"/>
<dbReference type="RefSeq" id="WP_169940255.1">
    <property type="nucleotide sequence ID" value="NZ_CP048833.1"/>
</dbReference>
<accession>A0A7Z3BP67</accession>
<protein>
    <submittedName>
        <fullName evidence="1">Uncharacterized protein</fullName>
    </submittedName>
</protein>
<dbReference type="Proteomes" id="UP000502549">
    <property type="component" value="Chromosome"/>
</dbReference>
<evidence type="ECO:0000313" key="1">
    <source>
        <dbReference type="EMBL" id="QJP10457.1"/>
    </source>
</evidence>
<gene>
    <name evidence="1" type="ORF">G4G71_22155</name>
</gene>
<name>A0A7Z3BP67_9PSED</name>
<dbReference type="InterPro" id="IPR056209">
    <property type="entry name" value="SU10_adaptor"/>
</dbReference>
<dbReference type="Pfam" id="PF24175">
    <property type="entry name" value="SU10_adaptor"/>
    <property type="match status" value="1"/>
</dbReference>
<dbReference type="AlphaFoldDB" id="A0A7Z3BP67"/>
<evidence type="ECO:0000313" key="2">
    <source>
        <dbReference type="Proteomes" id="UP000502549"/>
    </source>
</evidence>
<sequence length="201" mass="22471">MSISNYAELQAAVADWLNRNDLTARVTDFIRMGEDQLSLDLKARQMESQVILNTTAGVANVALPTDMHELRRFRVNVPYSQPLAYRTPDEISADYSSSASGQPIVYTIIGFNAELAPIPDAAYQLLLTYQQQLPPLSDLAPVNWLITDFPSAYLYASLLAAEPFLKNDDRIPTWQAMYQKIVDSINGSDWAVASTLRVRAR</sequence>
<reference evidence="1 2" key="1">
    <citation type="submission" date="2020-02" db="EMBL/GenBank/DDBJ databases">
        <title>Complete genome sequence of Pseudomonas multiresinivorans ORNL1.</title>
        <authorList>
            <person name="Podar M."/>
        </authorList>
    </citation>
    <scope>NUCLEOTIDE SEQUENCE [LARGE SCALE GENOMIC DNA]</scope>
    <source>
        <strain evidence="2">populi</strain>
    </source>
</reference>
<proteinExistence type="predicted"/>